<dbReference type="GO" id="GO:0043565">
    <property type="term" value="F:sequence-specific DNA binding"/>
    <property type="evidence" value="ECO:0007669"/>
    <property type="project" value="InterPro"/>
</dbReference>
<organism evidence="5 6">
    <name type="scientific">Marseilla massiliensis</name>
    <dbReference type="NCBI Taxonomy" id="1841864"/>
    <lineage>
        <taxon>Bacteria</taxon>
        <taxon>Pseudomonadati</taxon>
        <taxon>Bacteroidota</taxon>
        <taxon>Bacteroidia</taxon>
        <taxon>Bacteroidales</taxon>
        <taxon>Prevotellaceae</taxon>
        <taxon>Marseilla</taxon>
    </lineage>
</organism>
<evidence type="ECO:0000259" key="4">
    <source>
        <dbReference type="PROSITE" id="PS01124"/>
    </source>
</evidence>
<dbReference type="SUPFAM" id="SSF46689">
    <property type="entry name" value="Homeodomain-like"/>
    <property type="match status" value="1"/>
</dbReference>
<protein>
    <submittedName>
        <fullName evidence="5">AraC family transcriptional regulator</fullName>
    </submittedName>
</protein>
<dbReference type="InterPro" id="IPR003313">
    <property type="entry name" value="AraC-bd"/>
</dbReference>
<dbReference type="SMART" id="SM00342">
    <property type="entry name" value="HTH_ARAC"/>
    <property type="match status" value="1"/>
</dbReference>
<evidence type="ECO:0000256" key="1">
    <source>
        <dbReference type="ARBA" id="ARBA00023015"/>
    </source>
</evidence>
<feature type="domain" description="HTH araC/xylS-type" evidence="4">
    <location>
        <begin position="170"/>
        <end position="268"/>
    </location>
</feature>
<proteinExistence type="predicted"/>
<gene>
    <name evidence="5" type="ORF">H6B30_09530</name>
</gene>
<dbReference type="PANTHER" id="PTHR43280:SF32">
    <property type="entry name" value="TRANSCRIPTIONAL REGULATORY PROTEIN"/>
    <property type="match status" value="1"/>
</dbReference>
<sequence>MAETDNIIIKDSLDGLGTDAYGNYLAHALCLAGSCKLKYNGEERQLQAGNLMIVRKGKLVDRIRPAEDFRVKVIYVASEFIELSTPLSNYGMKGQLALFLDPVMKLDAGQLELCRKDFEMVEERLAQTDHHFRRDLLIASVQLLIIDFFDFHSHLYGVDNIPLQSAAIMSRFLNMLENGTYREHREVKWFADKLCVTPKYLSEVSRKVSGYPANYWINLYTVLDISRLLRDKSLTFVRISDMFGFSSPAYFSRYVQQHLGVSPTEYRG</sequence>
<dbReference type="AlphaFoldDB" id="A0A938WMJ6"/>
<dbReference type="EMBL" id="JACJJL010000014">
    <property type="protein sequence ID" value="MBM6661984.1"/>
    <property type="molecule type" value="Genomic_DNA"/>
</dbReference>
<keyword evidence="3" id="KW-0804">Transcription</keyword>
<evidence type="ECO:0000256" key="2">
    <source>
        <dbReference type="ARBA" id="ARBA00023125"/>
    </source>
</evidence>
<accession>A0A938WMJ6</accession>
<dbReference type="PANTHER" id="PTHR43280">
    <property type="entry name" value="ARAC-FAMILY TRANSCRIPTIONAL REGULATOR"/>
    <property type="match status" value="1"/>
</dbReference>
<dbReference type="Pfam" id="PF12833">
    <property type="entry name" value="HTH_18"/>
    <property type="match status" value="1"/>
</dbReference>
<dbReference type="RefSeq" id="WP_205109969.1">
    <property type="nucleotide sequence ID" value="NZ_JACJJL010000014.1"/>
</dbReference>
<evidence type="ECO:0000313" key="5">
    <source>
        <dbReference type="EMBL" id="MBM6661984.1"/>
    </source>
</evidence>
<comment type="caution">
    <text evidence="5">The sequence shown here is derived from an EMBL/GenBank/DDBJ whole genome shotgun (WGS) entry which is preliminary data.</text>
</comment>
<reference evidence="5 6" key="1">
    <citation type="journal article" date="2021" name="Sci. Rep.">
        <title>The distribution of antibiotic resistance genes in chicken gut microbiota commensals.</title>
        <authorList>
            <person name="Juricova H."/>
            <person name="Matiasovicova J."/>
            <person name="Kubasova T."/>
            <person name="Cejkova D."/>
            <person name="Rychlik I."/>
        </authorList>
    </citation>
    <scope>NUCLEOTIDE SEQUENCE [LARGE SCALE GENOMIC DNA]</scope>
    <source>
        <strain evidence="5 6">An819</strain>
    </source>
</reference>
<keyword evidence="1" id="KW-0805">Transcription regulation</keyword>
<dbReference type="InterPro" id="IPR018060">
    <property type="entry name" value="HTH_AraC"/>
</dbReference>
<dbReference type="Gene3D" id="1.10.10.60">
    <property type="entry name" value="Homeodomain-like"/>
    <property type="match status" value="1"/>
</dbReference>
<name>A0A938WMJ6_9BACT</name>
<keyword evidence="6" id="KW-1185">Reference proteome</keyword>
<dbReference type="InterPro" id="IPR009057">
    <property type="entry name" value="Homeodomain-like_sf"/>
</dbReference>
<dbReference type="Proteomes" id="UP000764045">
    <property type="component" value="Unassembled WGS sequence"/>
</dbReference>
<dbReference type="GO" id="GO:0003700">
    <property type="term" value="F:DNA-binding transcription factor activity"/>
    <property type="evidence" value="ECO:0007669"/>
    <property type="project" value="InterPro"/>
</dbReference>
<keyword evidence="2" id="KW-0238">DNA-binding</keyword>
<dbReference type="PROSITE" id="PS01124">
    <property type="entry name" value="HTH_ARAC_FAMILY_2"/>
    <property type="match status" value="1"/>
</dbReference>
<dbReference type="Pfam" id="PF02311">
    <property type="entry name" value="AraC_binding"/>
    <property type="match status" value="1"/>
</dbReference>
<evidence type="ECO:0000256" key="3">
    <source>
        <dbReference type="ARBA" id="ARBA00023163"/>
    </source>
</evidence>
<evidence type="ECO:0000313" key="6">
    <source>
        <dbReference type="Proteomes" id="UP000764045"/>
    </source>
</evidence>